<evidence type="ECO:0000313" key="2">
    <source>
        <dbReference type="EMBL" id="RYR52597.1"/>
    </source>
</evidence>
<accession>A0A445CNU8</accession>
<gene>
    <name evidence="2" type="ORF">Ahy_A06g027491</name>
</gene>
<dbReference type="AlphaFoldDB" id="A0A445CNU8"/>
<dbReference type="EMBL" id="SDMP01000006">
    <property type="protein sequence ID" value="RYR52597.1"/>
    <property type="molecule type" value="Genomic_DNA"/>
</dbReference>
<protein>
    <submittedName>
        <fullName evidence="2">Uncharacterized protein</fullName>
    </submittedName>
</protein>
<evidence type="ECO:0000256" key="1">
    <source>
        <dbReference type="SAM" id="MobiDB-lite"/>
    </source>
</evidence>
<reference evidence="2 3" key="1">
    <citation type="submission" date="2019-01" db="EMBL/GenBank/DDBJ databases">
        <title>Sequencing of cultivated peanut Arachis hypogaea provides insights into genome evolution and oil improvement.</title>
        <authorList>
            <person name="Chen X."/>
        </authorList>
    </citation>
    <scope>NUCLEOTIDE SEQUENCE [LARGE SCALE GENOMIC DNA]</scope>
    <source>
        <strain evidence="3">cv. Fuhuasheng</strain>
        <tissue evidence="2">Leaves</tissue>
    </source>
</reference>
<organism evidence="2 3">
    <name type="scientific">Arachis hypogaea</name>
    <name type="common">Peanut</name>
    <dbReference type="NCBI Taxonomy" id="3818"/>
    <lineage>
        <taxon>Eukaryota</taxon>
        <taxon>Viridiplantae</taxon>
        <taxon>Streptophyta</taxon>
        <taxon>Embryophyta</taxon>
        <taxon>Tracheophyta</taxon>
        <taxon>Spermatophyta</taxon>
        <taxon>Magnoliopsida</taxon>
        <taxon>eudicotyledons</taxon>
        <taxon>Gunneridae</taxon>
        <taxon>Pentapetalae</taxon>
        <taxon>rosids</taxon>
        <taxon>fabids</taxon>
        <taxon>Fabales</taxon>
        <taxon>Fabaceae</taxon>
        <taxon>Papilionoideae</taxon>
        <taxon>50 kb inversion clade</taxon>
        <taxon>dalbergioids sensu lato</taxon>
        <taxon>Dalbergieae</taxon>
        <taxon>Pterocarpus clade</taxon>
        <taxon>Arachis</taxon>
    </lineage>
</organism>
<comment type="caution">
    <text evidence="2">The sequence shown here is derived from an EMBL/GenBank/DDBJ whole genome shotgun (WGS) entry which is preliminary data.</text>
</comment>
<sequence>MFVRLMHKAGLLFKSKELTTILQHTYDNVMTETQEHKTKSKRKCLLSHEDASLDEINNLQSPPRVNKRTSQK</sequence>
<name>A0A445CNU8_ARAHY</name>
<evidence type="ECO:0000313" key="3">
    <source>
        <dbReference type="Proteomes" id="UP000289738"/>
    </source>
</evidence>
<keyword evidence="3" id="KW-1185">Reference proteome</keyword>
<feature type="region of interest" description="Disordered" evidence="1">
    <location>
        <begin position="52"/>
        <end position="72"/>
    </location>
</feature>
<dbReference type="Proteomes" id="UP000289738">
    <property type="component" value="Chromosome A06"/>
</dbReference>
<proteinExistence type="predicted"/>